<feature type="region of interest" description="Disordered" evidence="1">
    <location>
        <begin position="289"/>
        <end position="308"/>
    </location>
</feature>
<feature type="compositionally biased region" description="Polar residues" evidence="1">
    <location>
        <begin position="598"/>
        <end position="609"/>
    </location>
</feature>
<feature type="region of interest" description="Disordered" evidence="1">
    <location>
        <begin position="348"/>
        <end position="374"/>
    </location>
</feature>
<dbReference type="AlphaFoldDB" id="A0A5J5EK77"/>
<evidence type="ECO:0000256" key="1">
    <source>
        <dbReference type="SAM" id="MobiDB-lite"/>
    </source>
</evidence>
<reference evidence="2 3" key="1">
    <citation type="submission" date="2019-09" db="EMBL/GenBank/DDBJ databases">
        <title>Draft genome of the ectomycorrhizal ascomycete Sphaerosporella brunnea.</title>
        <authorList>
            <consortium name="DOE Joint Genome Institute"/>
            <person name="Benucci G.M."/>
            <person name="Marozzi G."/>
            <person name="Antonielli L."/>
            <person name="Sanchez S."/>
            <person name="Marco P."/>
            <person name="Wang X."/>
            <person name="Falini L.B."/>
            <person name="Barry K."/>
            <person name="Haridas S."/>
            <person name="Lipzen A."/>
            <person name="Labutti K."/>
            <person name="Grigoriev I.V."/>
            <person name="Murat C."/>
            <person name="Martin F."/>
            <person name="Albertini E."/>
            <person name="Donnini D."/>
            <person name="Bonito G."/>
        </authorList>
    </citation>
    <scope>NUCLEOTIDE SEQUENCE [LARGE SCALE GENOMIC DNA]</scope>
    <source>
        <strain evidence="2 3">Sb_GMNB300</strain>
    </source>
</reference>
<gene>
    <name evidence="2" type="ORF">FN846DRAFT_894015</name>
</gene>
<keyword evidence="3" id="KW-1185">Reference proteome</keyword>
<feature type="compositionally biased region" description="Low complexity" evidence="1">
    <location>
        <begin position="181"/>
        <end position="192"/>
    </location>
</feature>
<dbReference type="Proteomes" id="UP000326924">
    <property type="component" value="Unassembled WGS sequence"/>
</dbReference>
<feature type="compositionally biased region" description="Low complexity" evidence="1">
    <location>
        <begin position="956"/>
        <end position="973"/>
    </location>
</feature>
<feature type="compositionally biased region" description="Polar residues" evidence="1">
    <location>
        <begin position="974"/>
        <end position="984"/>
    </location>
</feature>
<feature type="compositionally biased region" description="Low complexity" evidence="1">
    <location>
        <begin position="349"/>
        <end position="371"/>
    </location>
</feature>
<feature type="compositionally biased region" description="Polar residues" evidence="1">
    <location>
        <begin position="690"/>
        <end position="712"/>
    </location>
</feature>
<accession>A0A5J5EK77</accession>
<protein>
    <submittedName>
        <fullName evidence="2">Uncharacterized protein</fullName>
    </submittedName>
</protein>
<organism evidence="2 3">
    <name type="scientific">Sphaerosporella brunnea</name>
    <dbReference type="NCBI Taxonomy" id="1250544"/>
    <lineage>
        <taxon>Eukaryota</taxon>
        <taxon>Fungi</taxon>
        <taxon>Dikarya</taxon>
        <taxon>Ascomycota</taxon>
        <taxon>Pezizomycotina</taxon>
        <taxon>Pezizomycetes</taxon>
        <taxon>Pezizales</taxon>
        <taxon>Pyronemataceae</taxon>
        <taxon>Sphaerosporella</taxon>
    </lineage>
</organism>
<proteinExistence type="predicted"/>
<dbReference type="InParanoid" id="A0A5J5EK77"/>
<sequence length="1157" mass="125169">MSSSGRSSPDPLFDAAAPSIAEPRSSSKRRSTTPSKHATKNRSSASIKVDSPRKMRATSNTVLSPWRIKVMVEAERDGEEGSETPSRKGKNKRALPNFSVGFGGLGDDDDFELPAPKVKRTVMTRTRTTKVPLKGLSSDDETEPATKATVRAKRTSTPAARKVAATPRAKSSVGRTPRKSTTAAPKPALKPATPRRKRTTPARAPEKKVTAIGDDDETETPMEDIDELAEMEASRLSHCGDIFLHPAVESWFASIDTCNICVRVAPAMCSPAAKISTRITRTTRPLTQRTIAPPPTLASTRSRRSSTAPLTPILAGSKRITRAASVVTNENPPNSAFSGNDINFLITPSPSKSNSSVRSRSSFRNGSGLSGQLHEGEDTIVVSQPGSAIRAVDKFMGAARSLPEFARPTSLSSYMEESEMDEYPTEQDVDMCEESALADVTMDPGFTYMSAGRSYTPITHQKPPQVIPTSEGSVGINPFCGEEEDQDEEMPTSSVLPEESSDAVEADFIYYSSGASYAPRGGTRTAFAQPGSSNFEDDPTDATYRPPSSSKRKYKGKGKAVEGTDGEITSEKLSPGYTQKEQSFYPSSPPFTVVISAPSASGGTTTPAQGQKRGHGGFATNAPVSDRRANREIPSLIGGHEVGELMTDHLDLDEPMAKVQQNLGNHHEAPPTPESQVHSSMDHDSKSHSNLTDTSTSAEDGSSVPANDTGIPSPTPSRDKQAKWSSPDDAPGILSRILSPLKRAALATQVPNSAAHVEEARAQTPTRRSCTPMAHLVRFEDETSAEGRQRLFERTAMMQADWAKEREENVKHAEEVGAITVNDTMTIQEMRAASTERTKALLAEWERERLQVRQQANEMGAIVVDDTATEVDEESFEASPTQSFATAPTTQSFIESRGQSFSELPVGQSFSESYTDSRGQSFSTFSESQGQSFSTWRTQSFSESRGQSFTNLPVGQSFSESRSRSRSQSFESQATEVFQGSGPSAHNDHHSSATPQPAIPPFPSSSKTTAPISSTPHAGDSVPDSLLDSITTVTNASSTTKDGLVWKAEHYENLEMVLSSKSTNPAEASKCYKVQLDRPERLLSREVMASLDVDADGFLRLDRKESAAVERFLRREKAVGRDWGLVEVVRRVAGMKVAESRRQWLKAITTTTTTAAT</sequence>
<name>A0A5J5EK77_9PEZI</name>
<evidence type="ECO:0000313" key="2">
    <source>
        <dbReference type="EMBL" id="KAA8895593.1"/>
    </source>
</evidence>
<feature type="compositionally biased region" description="Polar residues" evidence="1">
    <location>
        <begin position="944"/>
        <end position="954"/>
    </location>
</feature>
<feature type="compositionally biased region" description="Low complexity" evidence="1">
    <location>
        <begin position="297"/>
        <end position="308"/>
    </location>
</feature>
<feature type="region of interest" description="Disordered" evidence="1">
    <location>
        <begin position="596"/>
        <end position="631"/>
    </location>
</feature>
<comment type="caution">
    <text evidence="2">The sequence shown here is derived from an EMBL/GenBank/DDBJ whole genome shotgun (WGS) entry which is preliminary data.</text>
</comment>
<feature type="region of interest" description="Disordered" evidence="1">
    <location>
        <begin position="663"/>
        <end position="731"/>
    </location>
</feature>
<dbReference type="OrthoDB" id="3946221at2759"/>
<dbReference type="EMBL" id="VXIS01000255">
    <property type="protein sequence ID" value="KAA8895593.1"/>
    <property type="molecule type" value="Genomic_DNA"/>
</dbReference>
<feature type="region of interest" description="Disordered" evidence="1">
    <location>
        <begin position="519"/>
        <end position="582"/>
    </location>
</feature>
<feature type="region of interest" description="Disordered" evidence="1">
    <location>
        <begin position="904"/>
        <end position="929"/>
    </location>
</feature>
<feature type="region of interest" description="Disordered" evidence="1">
    <location>
        <begin position="944"/>
        <end position="1026"/>
    </location>
</feature>
<evidence type="ECO:0000313" key="3">
    <source>
        <dbReference type="Proteomes" id="UP000326924"/>
    </source>
</evidence>
<feature type="region of interest" description="Disordered" evidence="1">
    <location>
        <begin position="1"/>
        <end position="211"/>
    </location>
</feature>
<feature type="compositionally biased region" description="Polar residues" evidence="1">
    <location>
        <begin position="1004"/>
        <end position="1016"/>
    </location>
</feature>